<reference evidence="11 12" key="1">
    <citation type="submission" date="2020-07" db="EMBL/GenBank/DDBJ databases">
        <title>MOT database genomes.</title>
        <authorList>
            <person name="Joseph S."/>
            <person name="Aduse-Opoku J."/>
            <person name="Hashim A."/>
            <person name="Wade W."/>
            <person name="Curtis M."/>
        </authorList>
    </citation>
    <scope>NUCLEOTIDE SEQUENCE [LARGE SCALE GENOMIC DNA]</scope>
    <source>
        <strain evidence="11 12">DSM 100099</strain>
    </source>
</reference>
<dbReference type="SUPFAM" id="SSF90123">
    <property type="entry name" value="ABC transporter transmembrane region"/>
    <property type="match status" value="1"/>
</dbReference>
<dbReference type="GO" id="GO:0005886">
    <property type="term" value="C:plasma membrane"/>
    <property type="evidence" value="ECO:0007669"/>
    <property type="project" value="UniProtKB-SubCell"/>
</dbReference>
<dbReference type="InterPro" id="IPR014223">
    <property type="entry name" value="ABC_CydC/D"/>
</dbReference>
<dbReference type="InterPro" id="IPR003593">
    <property type="entry name" value="AAA+_ATPase"/>
</dbReference>
<evidence type="ECO:0000313" key="12">
    <source>
        <dbReference type="Proteomes" id="UP000561011"/>
    </source>
</evidence>
<gene>
    <name evidence="11" type="primary">cydC</name>
    <name evidence="11" type="ORF">HZZ10_08435</name>
</gene>
<dbReference type="RefSeq" id="WP_179913183.1">
    <property type="nucleotide sequence ID" value="NZ_JACBYE010000016.1"/>
</dbReference>
<evidence type="ECO:0000256" key="4">
    <source>
        <dbReference type="ARBA" id="ARBA00022840"/>
    </source>
</evidence>
<dbReference type="InterPro" id="IPR027417">
    <property type="entry name" value="P-loop_NTPase"/>
</dbReference>
<dbReference type="InterPro" id="IPR011527">
    <property type="entry name" value="ABC1_TM_dom"/>
</dbReference>
<evidence type="ECO:0000259" key="9">
    <source>
        <dbReference type="PROSITE" id="PS50893"/>
    </source>
</evidence>
<dbReference type="InterPro" id="IPR003439">
    <property type="entry name" value="ABC_transporter-like_ATP-bd"/>
</dbReference>
<dbReference type="InterPro" id="IPR036640">
    <property type="entry name" value="ABC1_TM_sf"/>
</dbReference>
<evidence type="ECO:0000256" key="6">
    <source>
        <dbReference type="ARBA" id="ARBA00023136"/>
    </source>
</evidence>
<dbReference type="InterPro" id="IPR017871">
    <property type="entry name" value="ABC_transporter-like_CS"/>
</dbReference>
<dbReference type="GO" id="GO:0034775">
    <property type="term" value="P:glutathione transmembrane transport"/>
    <property type="evidence" value="ECO:0007669"/>
    <property type="project" value="InterPro"/>
</dbReference>
<dbReference type="Gene3D" id="1.20.1560.10">
    <property type="entry name" value="ABC transporter type 1, transmembrane domain"/>
    <property type="match status" value="1"/>
</dbReference>
<evidence type="ECO:0000256" key="1">
    <source>
        <dbReference type="ARBA" id="ARBA00004651"/>
    </source>
</evidence>
<keyword evidence="6 8" id="KW-0472">Membrane</keyword>
<accession>A0A853ESU5</accession>
<dbReference type="PROSITE" id="PS50893">
    <property type="entry name" value="ABC_TRANSPORTER_2"/>
    <property type="match status" value="1"/>
</dbReference>
<evidence type="ECO:0000313" key="11">
    <source>
        <dbReference type="EMBL" id="NYS93550.1"/>
    </source>
</evidence>
<dbReference type="GO" id="GO:0005524">
    <property type="term" value="F:ATP binding"/>
    <property type="evidence" value="ECO:0007669"/>
    <property type="project" value="UniProtKB-KW"/>
</dbReference>
<dbReference type="NCBIfam" id="TIGR02868">
    <property type="entry name" value="CydC"/>
    <property type="match status" value="1"/>
</dbReference>
<feature type="domain" description="ABC transmembrane type-1" evidence="10">
    <location>
        <begin position="23"/>
        <end position="306"/>
    </location>
</feature>
<comment type="caution">
    <text evidence="11">The sequence shown here is derived from an EMBL/GenBank/DDBJ whole genome shotgun (WGS) entry which is preliminary data.</text>
</comment>
<feature type="domain" description="ABC transporter" evidence="9">
    <location>
        <begin position="370"/>
        <end position="608"/>
    </location>
</feature>
<feature type="transmembrane region" description="Helical" evidence="8">
    <location>
        <begin position="164"/>
        <end position="182"/>
    </location>
</feature>
<dbReference type="GO" id="GO:0016887">
    <property type="term" value="F:ATP hydrolysis activity"/>
    <property type="evidence" value="ECO:0007669"/>
    <property type="project" value="InterPro"/>
</dbReference>
<dbReference type="GO" id="GO:0045454">
    <property type="term" value="P:cell redox homeostasis"/>
    <property type="evidence" value="ECO:0007669"/>
    <property type="project" value="InterPro"/>
</dbReference>
<feature type="transmembrane region" description="Helical" evidence="8">
    <location>
        <begin position="246"/>
        <end position="267"/>
    </location>
</feature>
<keyword evidence="3" id="KW-0547">Nucleotide-binding</keyword>
<organism evidence="11 12">
    <name type="scientific">Sanguibacter inulinus</name>
    <dbReference type="NCBI Taxonomy" id="60922"/>
    <lineage>
        <taxon>Bacteria</taxon>
        <taxon>Bacillati</taxon>
        <taxon>Actinomycetota</taxon>
        <taxon>Actinomycetes</taxon>
        <taxon>Micrococcales</taxon>
        <taxon>Sanguibacteraceae</taxon>
        <taxon>Sanguibacter</taxon>
    </lineage>
</organism>
<evidence type="ECO:0000256" key="2">
    <source>
        <dbReference type="ARBA" id="ARBA00022692"/>
    </source>
</evidence>
<dbReference type="PROSITE" id="PS00211">
    <property type="entry name" value="ABC_TRANSPORTER_1"/>
    <property type="match status" value="1"/>
</dbReference>
<evidence type="ECO:0000256" key="8">
    <source>
        <dbReference type="SAM" id="Phobius"/>
    </source>
</evidence>
<dbReference type="Proteomes" id="UP000561011">
    <property type="component" value="Unassembled WGS sequence"/>
</dbReference>
<name>A0A853ESU5_9MICO</name>
<dbReference type="PANTHER" id="PTHR43394:SF1">
    <property type="entry name" value="ATP-BINDING CASSETTE SUB-FAMILY B MEMBER 10, MITOCHONDRIAL"/>
    <property type="match status" value="1"/>
</dbReference>
<feature type="region of interest" description="Disordered" evidence="7">
    <location>
        <begin position="325"/>
        <end position="365"/>
    </location>
</feature>
<evidence type="ECO:0000256" key="7">
    <source>
        <dbReference type="SAM" id="MobiDB-lite"/>
    </source>
</evidence>
<dbReference type="Gene3D" id="3.40.50.300">
    <property type="entry name" value="P-loop containing nucleotide triphosphate hydrolases"/>
    <property type="match status" value="1"/>
</dbReference>
<evidence type="ECO:0000256" key="3">
    <source>
        <dbReference type="ARBA" id="ARBA00022741"/>
    </source>
</evidence>
<evidence type="ECO:0000259" key="10">
    <source>
        <dbReference type="PROSITE" id="PS50929"/>
    </source>
</evidence>
<dbReference type="PANTHER" id="PTHR43394">
    <property type="entry name" value="ATP-DEPENDENT PERMEASE MDL1, MITOCHONDRIAL"/>
    <property type="match status" value="1"/>
</dbReference>
<sequence>MSRTTDPLRRAVRLLEVDTRRTALALLLGVLALGSAIALAAVSAWLISYASQMPPVMTLTVGTVAVRAFGISRGLFRYLERLASHTVALRGMASLRTRIYASLAGGRLDAVASLRRGDLLARVGADVDAVGDVVVRALLPAGVALVLGVGSVAFVGVFHLGAAAALAACLVLSGIVGPWLAARGASTTEQRTAQARSDMASLALEIVDGAAPLTVSGTLTSRTEALAAADRRLAEATDVGARTSGLAAGIGTLAVGLAVVATLFLAIPSVAAGTLGPVQLAVVVLTPLAVFEITQTLPAAAIQLHRSRQAATRIMALLDSAEAAPSDAAAPKTTGATVPGTTTPRPSAAEATSTTSTRPGTTSAATASSLVARDLSCGWPGAAPVVQGLDLDLRPGRSVALVGPSGTGKTTTLLTLAGLVAARAGSLTLDGKPAAGLPHEEIAHHVVLTTEDAHVFSTTILENLRVARGDVDEQQAVDALGRAGLGSWLGGLPDGVHTRLGADGATISGGERRRLLLARALCSPATYLLVDEPAEHLDPATADELVTDLLRAGRDSAQPRGVVVATHRLSALAAADEVVLLDAGGVVARGTHASLLVTQHGYRATVDREHGTDETTRSHGATR</sequence>
<evidence type="ECO:0000256" key="5">
    <source>
        <dbReference type="ARBA" id="ARBA00022989"/>
    </source>
</evidence>
<comment type="subcellular location">
    <subcellularLocation>
        <location evidence="1">Cell membrane</location>
        <topology evidence="1">Multi-pass membrane protein</topology>
    </subcellularLocation>
</comment>
<dbReference type="SMART" id="SM00382">
    <property type="entry name" value="AAA"/>
    <property type="match status" value="1"/>
</dbReference>
<keyword evidence="2 8" id="KW-0812">Transmembrane</keyword>
<dbReference type="InterPro" id="IPR039421">
    <property type="entry name" value="Type_1_exporter"/>
</dbReference>
<dbReference type="EMBL" id="JACBYE010000016">
    <property type="protein sequence ID" value="NYS93550.1"/>
    <property type="molecule type" value="Genomic_DNA"/>
</dbReference>
<protein>
    <submittedName>
        <fullName evidence="11">Thiol reductant ABC exporter subunit CydC</fullName>
    </submittedName>
</protein>
<dbReference type="PROSITE" id="PS50929">
    <property type="entry name" value="ABC_TM1F"/>
    <property type="match status" value="1"/>
</dbReference>
<dbReference type="GO" id="GO:0015421">
    <property type="term" value="F:ABC-type oligopeptide transporter activity"/>
    <property type="evidence" value="ECO:0007669"/>
    <property type="project" value="TreeGrafter"/>
</dbReference>
<keyword evidence="12" id="KW-1185">Reference proteome</keyword>
<dbReference type="Pfam" id="PF00664">
    <property type="entry name" value="ABC_membrane"/>
    <property type="match status" value="1"/>
</dbReference>
<keyword evidence="4" id="KW-0067">ATP-binding</keyword>
<feature type="transmembrane region" description="Helical" evidence="8">
    <location>
        <begin position="137"/>
        <end position="158"/>
    </location>
</feature>
<dbReference type="Pfam" id="PF00005">
    <property type="entry name" value="ABC_tran"/>
    <property type="match status" value="1"/>
</dbReference>
<keyword evidence="5 8" id="KW-1133">Transmembrane helix</keyword>
<proteinExistence type="predicted"/>
<feature type="transmembrane region" description="Helical" evidence="8">
    <location>
        <begin position="56"/>
        <end position="76"/>
    </location>
</feature>
<dbReference type="AlphaFoldDB" id="A0A853ESU5"/>
<dbReference type="SUPFAM" id="SSF52540">
    <property type="entry name" value="P-loop containing nucleoside triphosphate hydrolases"/>
    <property type="match status" value="1"/>
</dbReference>